<dbReference type="GO" id="GO:0007165">
    <property type="term" value="P:signal transduction"/>
    <property type="evidence" value="ECO:0007669"/>
    <property type="project" value="UniProtKB-KW"/>
</dbReference>
<dbReference type="GO" id="GO:0005886">
    <property type="term" value="C:plasma membrane"/>
    <property type="evidence" value="ECO:0007669"/>
    <property type="project" value="UniProtKB-SubCell"/>
</dbReference>
<comment type="caution">
    <text evidence="11">The sequence shown here is derived from an EMBL/GenBank/DDBJ whole genome shotgun (WGS) entry which is preliminary data.</text>
</comment>
<evidence type="ECO:0000313" key="12">
    <source>
        <dbReference type="Proteomes" id="UP000215335"/>
    </source>
</evidence>
<evidence type="ECO:0000256" key="4">
    <source>
        <dbReference type="ARBA" id="ARBA00022692"/>
    </source>
</evidence>
<keyword evidence="12" id="KW-1185">Reference proteome</keyword>
<reference evidence="11 12" key="1">
    <citation type="journal article" date="2017" name="Curr. Biol.">
        <title>The Evolution of Venom by Co-option of Single-Copy Genes.</title>
        <authorList>
            <person name="Martinson E.O."/>
            <person name="Mrinalini"/>
            <person name="Kelkar Y.D."/>
            <person name="Chang C.H."/>
            <person name="Werren J.H."/>
        </authorList>
    </citation>
    <scope>NUCLEOTIDE SEQUENCE [LARGE SCALE GENOMIC DNA]</scope>
    <source>
        <strain evidence="11 12">Alberta</strain>
        <tissue evidence="11">Whole body</tissue>
    </source>
</reference>
<keyword evidence="7" id="KW-0472">Membrane</keyword>
<keyword evidence="8 10" id="KW-0675">Receptor</keyword>
<dbReference type="AlphaFoldDB" id="A0A232F305"/>
<keyword evidence="3 10" id="KW-0716">Sensory transduction</keyword>
<evidence type="ECO:0000256" key="7">
    <source>
        <dbReference type="ARBA" id="ARBA00023136"/>
    </source>
</evidence>
<comment type="similarity">
    <text evidence="10">Belongs to the insect chemoreceptor superfamily. Heteromeric odorant receptor channel (TC 1.A.69) family.</text>
</comment>
<keyword evidence="4" id="KW-0812">Transmembrane</keyword>
<dbReference type="Pfam" id="PF02949">
    <property type="entry name" value="7tm_6"/>
    <property type="match status" value="1"/>
</dbReference>
<evidence type="ECO:0000313" key="11">
    <source>
        <dbReference type="EMBL" id="OXU24807.1"/>
    </source>
</evidence>
<keyword evidence="6" id="KW-1133">Transmembrane helix</keyword>
<proteinExistence type="inferred from homology"/>
<evidence type="ECO:0000256" key="8">
    <source>
        <dbReference type="ARBA" id="ARBA00023170"/>
    </source>
</evidence>
<evidence type="ECO:0000256" key="1">
    <source>
        <dbReference type="ARBA" id="ARBA00004651"/>
    </source>
</evidence>
<organism evidence="11 12">
    <name type="scientific">Trichomalopsis sarcophagae</name>
    <dbReference type="NCBI Taxonomy" id="543379"/>
    <lineage>
        <taxon>Eukaryota</taxon>
        <taxon>Metazoa</taxon>
        <taxon>Ecdysozoa</taxon>
        <taxon>Arthropoda</taxon>
        <taxon>Hexapoda</taxon>
        <taxon>Insecta</taxon>
        <taxon>Pterygota</taxon>
        <taxon>Neoptera</taxon>
        <taxon>Endopterygota</taxon>
        <taxon>Hymenoptera</taxon>
        <taxon>Apocrita</taxon>
        <taxon>Proctotrupomorpha</taxon>
        <taxon>Chalcidoidea</taxon>
        <taxon>Pteromalidae</taxon>
        <taxon>Pteromalinae</taxon>
        <taxon>Trichomalopsis</taxon>
    </lineage>
</organism>
<evidence type="ECO:0000256" key="9">
    <source>
        <dbReference type="ARBA" id="ARBA00023224"/>
    </source>
</evidence>
<evidence type="ECO:0000256" key="3">
    <source>
        <dbReference type="ARBA" id="ARBA00022606"/>
    </source>
</evidence>
<dbReference type="GO" id="GO:0004984">
    <property type="term" value="F:olfactory receptor activity"/>
    <property type="evidence" value="ECO:0007669"/>
    <property type="project" value="InterPro"/>
</dbReference>
<dbReference type="Proteomes" id="UP000215335">
    <property type="component" value="Unassembled WGS sequence"/>
</dbReference>
<dbReference type="PANTHER" id="PTHR21137:SF35">
    <property type="entry name" value="ODORANT RECEPTOR 19A-RELATED"/>
    <property type="match status" value="1"/>
</dbReference>
<evidence type="ECO:0000256" key="10">
    <source>
        <dbReference type="RuleBase" id="RU351113"/>
    </source>
</evidence>
<keyword evidence="9 10" id="KW-0807">Transducer</keyword>
<dbReference type="PANTHER" id="PTHR21137">
    <property type="entry name" value="ODORANT RECEPTOR"/>
    <property type="match status" value="1"/>
</dbReference>
<accession>A0A232F305</accession>
<dbReference type="EMBL" id="NNAY01001189">
    <property type="protein sequence ID" value="OXU24807.1"/>
    <property type="molecule type" value="Genomic_DNA"/>
</dbReference>
<evidence type="ECO:0000256" key="6">
    <source>
        <dbReference type="ARBA" id="ARBA00022989"/>
    </source>
</evidence>
<protein>
    <recommendedName>
        <fullName evidence="10">Odorant receptor</fullName>
    </recommendedName>
</protein>
<comment type="subcellular location">
    <subcellularLocation>
        <location evidence="1 10">Cell membrane</location>
        <topology evidence="1 10">Multi-pass membrane protein</topology>
    </subcellularLocation>
</comment>
<dbReference type="InterPro" id="IPR004117">
    <property type="entry name" value="7tm6_olfct_rcpt"/>
</dbReference>
<sequence length="489" mass="55659">MTETKTKEDVFAYYDERMKKPSCCNEKFEEDVKYAIALNRRIANAIGIWPIFSSTGARLGFDICVKTVKNAAVYVLLSFLLVPGILHIVVEEGKLKAKILKVRLEILSYIFRIIFYATRCFSDTPLQTGPMILNTMALLKYSVMLFRKSQIQECLKQLESDWRKAGNDELRALMRRNTAVGHRLSRVCVATFYVGGIFYRLIKTLLTPIRYTKDGLMIKPLPSPLYKGLFRFNTSASPVYETIFATQMMSGFVVHSTTVTTCSYAALLATHACGQLDIVMYLLKRLIEDDGDNGRLTRVGNEAVDRKLRVIVQLHLKVLRFISSVEDLMNQICLVEIFGGSTILCLTSFYFIMDLQNNDALGLFTYMVMITSLIALLFTYCYVGEIVSDKAKKVGAKTYMINWYDLPPKKGLCIGLIISVAHSPVQLTAGKMLELSMYNFGCVRIVLAFRFPSRCTLQRFLDITEILFTDNEVDRRLFELTAYDYGLTR</sequence>
<gene>
    <name evidence="11" type="ORF">TSAR_007681</name>
</gene>
<dbReference type="GO" id="GO:0005549">
    <property type="term" value="F:odorant binding"/>
    <property type="evidence" value="ECO:0007669"/>
    <property type="project" value="InterPro"/>
</dbReference>
<evidence type="ECO:0000256" key="2">
    <source>
        <dbReference type="ARBA" id="ARBA00022475"/>
    </source>
</evidence>
<dbReference type="OrthoDB" id="7625882at2759"/>
<name>A0A232F305_9HYME</name>
<keyword evidence="2" id="KW-1003">Cell membrane</keyword>
<evidence type="ECO:0000256" key="5">
    <source>
        <dbReference type="ARBA" id="ARBA00022725"/>
    </source>
</evidence>
<keyword evidence="5 10" id="KW-0552">Olfaction</keyword>